<dbReference type="RefSeq" id="WP_386145149.1">
    <property type="nucleotide sequence ID" value="NZ_JBHMCG010000189.1"/>
</dbReference>
<accession>A0ABV5RLB5</accession>
<keyword evidence="1" id="KW-0472">Membrane</keyword>
<feature type="non-terminal residue" evidence="2">
    <location>
        <position position="1"/>
    </location>
</feature>
<keyword evidence="1" id="KW-0812">Transmembrane</keyword>
<proteinExistence type="predicted"/>
<keyword evidence="1" id="KW-1133">Transmembrane helix</keyword>
<gene>
    <name evidence="2" type="ORF">ACFFTL_41960</name>
</gene>
<evidence type="ECO:0000256" key="1">
    <source>
        <dbReference type="SAM" id="Phobius"/>
    </source>
</evidence>
<keyword evidence="3" id="KW-1185">Reference proteome</keyword>
<name>A0ABV5RLB5_9ACTN</name>
<protein>
    <submittedName>
        <fullName evidence="2">Uncharacterized protein</fullName>
    </submittedName>
</protein>
<evidence type="ECO:0000313" key="3">
    <source>
        <dbReference type="Proteomes" id="UP001589710"/>
    </source>
</evidence>
<reference evidence="2 3" key="1">
    <citation type="submission" date="2024-09" db="EMBL/GenBank/DDBJ databases">
        <authorList>
            <person name="Sun Q."/>
            <person name="Mori K."/>
        </authorList>
    </citation>
    <scope>NUCLEOTIDE SEQUENCE [LARGE SCALE GENOMIC DNA]</scope>
    <source>
        <strain evidence="2 3">JCM 3331</strain>
    </source>
</reference>
<organism evidence="2 3">
    <name type="scientific">Streptomyces yanii</name>
    <dbReference type="NCBI Taxonomy" id="78510"/>
    <lineage>
        <taxon>Bacteria</taxon>
        <taxon>Bacillati</taxon>
        <taxon>Actinomycetota</taxon>
        <taxon>Actinomycetes</taxon>
        <taxon>Kitasatosporales</taxon>
        <taxon>Streptomycetaceae</taxon>
        <taxon>Streptomyces</taxon>
    </lineage>
</organism>
<evidence type="ECO:0000313" key="2">
    <source>
        <dbReference type="EMBL" id="MFB9578660.1"/>
    </source>
</evidence>
<comment type="caution">
    <text evidence="2">The sequence shown here is derived from an EMBL/GenBank/DDBJ whole genome shotgun (WGS) entry which is preliminary data.</text>
</comment>
<sequence>FLRAFPSVLRFRLYQTLSYPIPGRSGFCFPVLRFRVSLSGGSNLTRLFFVSVSGPNLIPVAFGVAFAFRRVRYFSRFPWQLIIEPMGSNYGMPNSHPSG</sequence>
<dbReference type="EMBL" id="JBHMCG010000189">
    <property type="protein sequence ID" value="MFB9578660.1"/>
    <property type="molecule type" value="Genomic_DNA"/>
</dbReference>
<dbReference type="Proteomes" id="UP001589710">
    <property type="component" value="Unassembled WGS sequence"/>
</dbReference>
<feature type="transmembrane region" description="Helical" evidence="1">
    <location>
        <begin position="47"/>
        <end position="68"/>
    </location>
</feature>